<feature type="region of interest" description="Disordered" evidence="1">
    <location>
        <begin position="92"/>
        <end position="230"/>
    </location>
</feature>
<organism evidence="2 3">
    <name type="scientific">Aspergillus niger</name>
    <dbReference type="NCBI Taxonomy" id="5061"/>
    <lineage>
        <taxon>Eukaryota</taxon>
        <taxon>Fungi</taxon>
        <taxon>Dikarya</taxon>
        <taxon>Ascomycota</taxon>
        <taxon>Pezizomycotina</taxon>
        <taxon>Eurotiomycetes</taxon>
        <taxon>Eurotiomycetidae</taxon>
        <taxon>Eurotiales</taxon>
        <taxon>Aspergillaceae</taxon>
        <taxon>Aspergillus</taxon>
        <taxon>Aspergillus subgen. Circumdati</taxon>
    </lineage>
</organism>
<evidence type="ECO:0000313" key="4">
    <source>
        <dbReference type="RefSeq" id="XP_059604648.1"/>
    </source>
</evidence>
<feature type="compositionally biased region" description="Low complexity" evidence="1">
    <location>
        <begin position="118"/>
        <end position="131"/>
    </location>
</feature>
<reference evidence="2" key="1">
    <citation type="submission" date="2022-07" db="EMBL/GenBank/DDBJ databases">
        <title>Taxonomy of Aspergillus series Nigri: significant species reduction supported by multi-species coalescent approaches.</title>
        <authorList>
            <person name="Bian C."/>
            <person name="Kusuya Y."/>
            <person name="Sklenar F."/>
            <person name="D'hooge E."/>
            <person name="Yaguchi T."/>
            <person name="Takahashi H."/>
            <person name="Hubka V."/>
        </authorList>
    </citation>
    <scope>NUCLEOTIDE SEQUENCE</scope>
    <source>
        <strain evidence="2">IFM 63604</strain>
    </source>
</reference>
<protein>
    <recommendedName>
        <fullName evidence="5">BZIP domain-containing protein</fullName>
    </recommendedName>
</protein>
<name>A0A9W5ZR50_ASPNG</name>
<dbReference type="RefSeq" id="XP_059604648.1">
    <property type="nucleotide sequence ID" value="XM_059744170.1"/>
</dbReference>
<feature type="compositionally biased region" description="Basic residues" evidence="1">
    <location>
        <begin position="148"/>
        <end position="165"/>
    </location>
</feature>
<dbReference type="EMBL" id="BRPB01000001">
    <property type="protein sequence ID" value="GLA44855.1"/>
    <property type="molecule type" value="Genomic_DNA"/>
</dbReference>
<reference evidence="4" key="2">
    <citation type="submission" date="2025-02" db="EMBL/GenBank/DDBJ databases">
        <authorList>
            <consortium name="NCBI Genome Project"/>
        </authorList>
    </citation>
    <scope>NUCLEOTIDE SEQUENCE</scope>
</reference>
<evidence type="ECO:0008006" key="5">
    <source>
        <dbReference type="Google" id="ProtNLM"/>
    </source>
</evidence>
<dbReference type="PANTHER" id="PTHR38116">
    <property type="entry name" value="CHROMOSOME 7, WHOLE GENOME SHOTGUN SEQUENCE"/>
    <property type="match status" value="1"/>
</dbReference>
<dbReference type="GeneID" id="4987186"/>
<sequence length="421" mass="47903">MYYFCELIGEDFQECIVFRVFTKPYPTYDEQPLLPFRSGGPALLTGFRLAFSYSVIAAFPLRPSLPVVTIIISCFSIQESIQFRHTHMGSDLLRSPTNQDISTEKATRSSSPPPLPVVTPAVTAAAAASTAQVDPEDDWAGLCDRQERRRRQNRLNQRAYRKRKQAERSGNNALAIRSSSSHPPPPSLGTNIKIEQGSSSSPPSSSSSPSSDSNPSQTLTRRTLTREASKPENIRRIFEHFARVAYESYFRGSPSADHLLTLSKLNVFRAFMTNMTVLGFGNQTTWCDDDDALSLFNTLPPEAIEEKKLPVSLRPTKIQMQVPHHPWLDFFPLPRLRDNLCLMIDRFDDDELCHDVMGFWDNASDTCSLLVWGEPSDPANWEVTEQFLRKWPWVLRGCPELLKSTNRWRQKRGEKMIIRYL</sequence>
<dbReference type="Proteomes" id="UP001144191">
    <property type="component" value="Unassembled WGS sequence"/>
</dbReference>
<evidence type="ECO:0000313" key="2">
    <source>
        <dbReference type="EMBL" id="GLA44855.1"/>
    </source>
</evidence>
<gene>
    <name evidence="4" type="ORF">An14g03300</name>
    <name evidence="2" type="ORF">AnigIFM63604_000144</name>
</gene>
<evidence type="ECO:0000256" key="1">
    <source>
        <dbReference type="SAM" id="MobiDB-lite"/>
    </source>
</evidence>
<dbReference type="PANTHER" id="PTHR38116:SF8">
    <property type="entry name" value="BZIP DOMAIN-CONTAINING PROTEIN"/>
    <property type="match status" value="1"/>
</dbReference>
<proteinExistence type="predicted"/>
<dbReference type="KEGG" id="ang:An14g03300"/>
<reference evidence="4" key="3">
    <citation type="submission" date="2025-04" db="UniProtKB">
        <authorList>
            <consortium name="RefSeq"/>
        </authorList>
    </citation>
    <scope>IDENTIFICATION</scope>
</reference>
<dbReference type="VEuPathDB" id="FungiDB:An14g03300"/>
<feature type="compositionally biased region" description="Low complexity" evidence="1">
    <location>
        <begin position="198"/>
        <end position="216"/>
    </location>
</feature>
<dbReference type="Pfam" id="PF11905">
    <property type="entry name" value="DUF3425"/>
    <property type="match status" value="1"/>
</dbReference>
<accession>A0A9W5ZR50</accession>
<evidence type="ECO:0000313" key="3">
    <source>
        <dbReference type="Proteomes" id="UP001144191"/>
    </source>
</evidence>
<dbReference type="InterPro" id="IPR021833">
    <property type="entry name" value="DUF3425"/>
</dbReference>
<dbReference type="AlphaFoldDB" id="A0A9W5ZR50"/>